<gene>
    <name evidence="1" type="ORF">LCPAC401_03890</name>
</gene>
<protein>
    <submittedName>
        <fullName evidence="1">Endonuclease</fullName>
    </submittedName>
</protein>
<dbReference type="EMBL" id="MK500581">
    <property type="protein sequence ID" value="QBK92751.1"/>
    <property type="molecule type" value="Genomic_DNA"/>
</dbReference>
<evidence type="ECO:0000313" key="1">
    <source>
        <dbReference type="EMBL" id="QBK92751.1"/>
    </source>
</evidence>
<name>A0A481ZDK1_9VIRU</name>
<keyword evidence="1" id="KW-0255">Endonuclease</keyword>
<organism evidence="1">
    <name type="scientific">Pithovirus LCPAC401</name>
    <dbReference type="NCBI Taxonomy" id="2506595"/>
    <lineage>
        <taxon>Viruses</taxon>
        <taxon>Pithoviruses</taxon>
    </lineage>
</organism>
<keyword evidence="1" id="KW-0378">Hydrolase</keyword>
<reference evidence="1" key="1">
    <citation type="journal article" date="2019" name="MBio">
        <title>Virus Genomes from Deep Sea Sediments Expand the Ocean Megavirome and Support Independent Origins of Viral Gigantism.</title>
        <authorList>
            <person name="Backstrom D."/>
            <person name="Yutin N."/>
            <person name="Jorgensen S.L."/>
            <person name="Dharamshi J."/>
            <person name="Homa F."/>
            <person name="Zaremba-Niedwiedzka K."/>
            <person name="Spang A."/>
            <person name="Wolf Y.I."/>
            <person name="Koonin E.V."/>
            <person name="Ettema T.J."/>
        </authorList>
    </citation>
    <scope>NUCLEOTIDE SEQUENCE</scope>
</reference>
<sequence length="188" mass="22937">MKQNKYDKHCAKCFAELFPDDPRSKTVCLPFKELRVKKYLDEKYTDMFKYNKLLSINRRIDFRFEIGEYIFCIEVDENQHKYYDPIDEKKRIQEIHKHFEKNLIFIRFNPDNYTKSGKSQKTPMIERLEELKIKIDSIIDFIESGNHYEQWYTEFKMFFDDVIKEVKKRSKNLCLSTKTQKGKPCRNP</sequence>
<dbReference type="GO" id="GO:0004519">
    <property type="term" value="F:endonuclease activity"/>
    <property type="evidence" value="ECO:0007669"/>
    <property type="project" value="UniProtKB-KW"/>
</dbReference>
<keyword evidence="1" id="KW-0540">Nuclease</keyword>
<proteinExistence type="predicted"/>
<accession>A0A481ZDK1</accession>